<accession>A0A6J6GKT7</accession>
<dbReference type="PANTHER" id="PTHR33930:SF2">
    <property type="entry name" value="BLR3452 PROTEIN"/>
    <property type="match status" value="1"/>
</dbReference>
<feature type="domain" description="Carboxymuconolactone decarboxylase-like" evidence="1">
    <location>
        <begin position="26"/>
        <end position="103"/>
    </location>
</feature>
<evidence type="ECO:0000313" key="2">
    <source>
        <dbReference type="EMBL" id="CAB4600313.1"/>
    </source>
</evidence>
<dbReference type="Pfam" id="PF02627">
    <property type="entry name" value="CMD"/>
    <property type="match status" value="1"/>
</dbReference>
<organism evidence="2">
    <name type="scientific">freshwater metagenome</name>
    <dbReference type="NCBI Taxonomy" id="449393"/>
    <lineage>
        <taxon>unclassified sequences</taxon>
        <taxon>metagenomes</taxon>
        <taxon>ecological metagenomes</taxon>
    </lineage>
</organism>
<dbReference type="GO" id="GO:0051920">
    <property type="term" value="F:peroxiredoxin activity"/>
    <property type="evidence" value="ECO:0007669"/>
    <property type="project" value="InterPro"/>
</dbReference>
<dbReference type="Gene3D" id="1.20.1290.10">
    <property type="entry name" value="AhpD-like"/>
    <property type="match status" value="1"/>
</dbReference>
<dbReference type="NCBIfam" id="TIGR00778">
    <property type="entry name" value="ahpD_dom"/>
    <property type="match status" value="1"/>
</dbReference>
<dbReference type="EMBL" id="CAEZTS010000305">
    <property type="protein sequence ID" value="CAB4600313.1"/>
    <property type="molecule type" value="Genomic_DNA"/>
</dbReference>
<protein>
    <submittedName>
        <fullName evidence="2">Unannotated protein</fullName>
    </submittedName>
</protein>
<dbReference type="InterPro" id="IPR004675">
    <property type="entry name" value="AhpD_core"/>
</dbReference>
<gene>
    <name evidence="2" type="ORF">UFOPK1722_02172</name>
</gene>
<name>A0A6J6GKT7_9ZZZZ</name>
<evidence type="ECO:0000259" key="1">
    <source>
        <dbReference type="Pfam" id="PF02627"/>
    </source>
</evidence>
<dbReference type="PANTHER" id="PTHR33930">
    <property type="entry name" value="ALKYL HYDROPEROXIDE REDUCTASE AHPD"/>
    <property type="match status" value="1"/>
</dbReference>
<reference evidence="2" key="1">
    <citation type="submission" date="2020-05" db="EMBL/GenBank/DDBJ databases">
        <authorList>
            <person name="Chiriac C."/>
            <person name="Salcher M."/>
            <person name="Ghai R."/>
            <person name="Kavagutti S V."/>
        </authorList>
    </citation>
    <scope>NUCLEOTIDE SEQUENCE</scope>
</reference>
<sequence>MTDHTHGTDVMNALVPLARELRQHIPDVMKAFSGLASAVMAPGALDTKTKELMALAIAVSHRCDGCIASHARGAAKHGASEAEVAEAIGVAVLMTGGPATVYGPRALSAFKEYQSSSPTTP</sequence>
<dbReference type="InterPro" id="IPR029032">
    <property type="entry name" value="AhpD-like"/>
</dbReference>
<dbReference type="SUPFAM" id="SSF69118">
    <property type="entry name" value="AhpD-like"/>
    <property type="match status" value="1"/>
</dbReference>
<proteinExistence type="predicted"/>
<dbReference type="AlphaFoldDB" id="A0A6J6GKT7"/>
<dbReference type="InterPro" id="IPR003779">
    <property type="entry name" value="CMD-like"/>
</dbReference>